<sequence>MLDYLDEESDINDDPEDPTPIVLFSREDKHQMREPWKKPLIIKTFGKAVGYNFLYASIKAQWKPVGKWDCIDLGHDFFLVCFQVQEDLDKVINGGPWFVGAYYLTIKPWEPNFQPEDATFSHTVVWAQLLALPSEYYDTCSLHRIGNTVGTLLRVDAHTAHHTRGHRKSECPFNGPPFTGVSDMNVGIKDPHSIIEASGSGGLNSNTSTEPNLRTSIMATSSVQQSSSSTNHTTTLPQG</sequence>
<dbReference type="Proteomes" id="UP001054252">
    <property type="component" value="Unassembled WGS sequence"/>
</dbReference>
<name>A0AAV5IMH2_9ROSI</name>
<reference evidence="3 4" key="1">
    <citation type="journal article" date="2021" name="Commun. Biol.">
        <title>The genome of Shorea leprosula (Dipterocarpaceae) highlights the ecological relevance of drought in aseasonal tropical rainforests.</title>
        <authorList>
            <person name="Ng K.K.S."/>
            <person name="Kobayashi M.J."/>
            <person name="Fawcett J.A."/>
            <person name="Hatakeyama M."/>
            <person name="Paape T."/>
            <person name="Ng C.H."/>
            <person name="Ang C.C."/>
            <person name="Tnah L.H."/>
            <person name="Lee C.T."/>
            <person name="Nishiyama T."/>
            <person name="Sese J."/>
            <person name="O'Brien M.J."/>
            <person name="Copetti D."/>
            <person name="Mohd Noor M.I."/>
            <person name="Ong R.C."/>
            <person name="Putra M."/>
            <person name="Sireger I.Z."/>
            <person name="Indrioko S."/>
            <person name="Kosugi Y."/>
            <person name="Izuno A."/>
            <person name="Isagi Y."/>
            <person name="Lee S.L."/>
            <person name="Shimizu K.K."/>
        </authorList>
    </citation>
    <scope>NUCLEOTIDE SEQUENCE [LARGE SCALE GENOMIC DNA]</scope>
    <source>
        <strain evidence="3">214</strain>
    </source>
</reference>
<protein>
    <recommendedName>
        <fullName evidence="2">DUF4283 domain-containing protein</fullName>
    </recommendedName>
</protein>
<organism evidence="3 4">
    <name type="scientific">Rubroshorea leprosula</name>
    <dbReference type="NCBI Taxonomy" id="152421"/>
    <lineage>
        <taxon>Eukaryota</taxon>
        <taxon>Viridiplantae</taxon>
        <taxon>Streptophyta</taxon>
        <taxon>Embryophyta</taxon>
        <taxon>Tracheophyta</taxon>
        <taxon>Spermatophyta</taxon>
        <taxon>Magnoliopsida</taxon>
        <taxon>eudicotyledons</taxon>
        <taxon>Gunneridae</taxon>
        <taxon>Pentapetalae</taxon>
        <taxon>rosids</taxon>
        <taxon>malvids</taxon>
        <taxon>Malvales</taxon>
        <taxon>Dipterocarpaceae</taxon>
        <taxon>Rubroshorea</taxon>
    </lineage>
</organism>
<dbReference type="InterPro" id="IPR040256">
    <property type="entry name" value="At4g02000-like"/>
</dbReference>
<feature type="compositionally biased region" description="Low complexity" evidence="1">
    <location>
        <begin position="220"/>
        <end position="239"/>
    </location>
</feature>
<gene>
    <name evidence="3" type="ORF">SLEP1_g12484</name>
</gene>
<proteinExistence type="predicted"/>
<comment type="caution">
    <text evidence="3">The sequence shown here is derived from an EMBL/GenBank/DDBJ whole genome shotgun (WGS) entry which is preliminary data.</text>
</comment>
<feature type="region of interest" description="Disordered" evidence="1">
    <location>
        <begin position="219"/>
        <end position="239"/>
    </location>
</feature>
<evidence type="ECO:0000313" key="3">
    <source>
        <dbReference type="EMBL" id="GKU99674.1"/>
    </source>
</evidence>
<evidence type="ECO:0000313" key="4">
    <source>
        <dbReference type="Proteomes" id="UP001054252"/>
    </source>
</evidence>
<dbReference type="EMBL" id="BPVZ01000014">
    <property type="protein sequence ID" value="GKU99674.1"/>
    <property type="molecule type" value="Genomic_DNA"/>
</dbReference>
<feature type="domain" description="DUF4283" evidence="2">
    <location>
        <begin position="34"/>
        <end position="116"/>
    </location>
</feature>
<evidence type="ECO:0000256" key="1">
    <source>
        <dbReference type="SAM" id="MobiDB-lite"/>
    </source>
</evidence>
<evidence type="ECO:0000259" key="2">
    <source>
        <dbReference type="Pfam" id="PF14111"/>
    </source>
</evidence>
<dbReference type="AlphaFoldDB" id="A0AAV5IMH2"/>
<dbReference type="InterPro" id="IPR025558">
    <property type="entry name" value="DUF4283"/>
</dbReference>
<keyword evidence="4" id="KW-1185">Reference proteome</keyword>
<accession>A0AAV5IMH2</accession>
<dbReference type="Pfam" id="PF14111">
    <property type="entry name" value="DUF4283"/>
    <property type="match status" value="1"/>
</dbReference>
<dbReference type="PANTHER" id="PTHR31286:SF99">
    <property type="entry name" value="DUF4283 DOMAIN-CONTAINING PROTEIN"/>
    <property type="match status" value="1"/>
</dbReference>
<dbReference type="PANTHER" id="PTHR31286">
    <property type="entry name" value="GLYCINE-RICH CELL WALL STRUCTURAL PROTEIN 1.8-LIKE"/>
    <property type="match status" value="1"/>
</dbReference>